<dbReference type="AlphaFoldDB" id="A0A9D1AC86"/>
<dbReference type="InterPro" id="IPR002797">
    <property type="entry name" value="Polysacc_synth"/>
</dbReference>
<proteinExistence type="predicted"/>
<feature type="transmembrane region" description="Helical" evidence="6">
    <location>
        <begin position="20"/>
        <end position="40"/>
    </location>
</feature>
<evidence type="ECO:0000256" key="2">
    <source>
        <dbReference type="ARBA" id="ARBA00022475"/>
    </source>
</evidence>
<dbReference type="GO" id="GO:0005886">
    <property type="term" value="C:plasma membrane"/>
    <property type="evidence" value="ECO:0007669"/>
    <property type="project" value="UniProtKB-SubCell"/>
</dbReference>
<feature type="transmembrane region" description="Helical" evidence="6">
    <location>
        <begin position="451"/>
        <end position="469"/>
    </location>
</feature>
<name>A0A9D1AC86_9FIRM</name>
<reference evidence="7" key="1">
    <citation type="submission" date="2020-10" db="EMBL/GenBank/DDBJ databases">
        <authorList>
            <person name="Gilroy R."/>
        </authorList>
    </citation>
    <scope>NUCLEOTIDE SEQUENCE</scope>
    <source>
        <strain evidence="7">ChiSjej4B22-8148</strain>
    </source>
</reference>
<organism evidence="7 8">
    <name type="scientific">Candidatus Choladousia intestinavium</name>
    <dbReference type="NCBI Taxonomy" id="2840727"/>
    <lineage>
        <taxon>Bacteria</taxon>
        <taxon>Bacillati</taxon>
        <taxon>Bacillota</taxon>
        <taxon>Clostridia</taxon>
        <taxon>Lachnospirales</taxon>
        <taxon>Lachnospiraceae</taxon>
        <taxon>Lachnospiraceae incertae sedis</taxon>
        <taxon>Candidatus Choladousia</taxon>
    </lineage>
</organism>
<dbReference type="Proteomes" id="UP000886757">
    <property type="component" value="Unassembled WGS sequence"/>
</dbReference>
<reference evidence="7" key="2">
    <citation type="journal article" date="2021" name="PeerJ">
        <title>Extensive microbial diversity within the chicken gut microbiome revealed by metagenomics and culture.</title>
        <authorList>
            <person name="Gilroy R."/>
            <person name="Ravi A."/>
            <person name="Getino M."/>
            <person name="Pursley I."/>
            <person name="Horton D.L."/>
            <person name="Alikhan N.F."/>
            <person name="Baker D."/>
            <person name="Gharbi K."/>
            <person name="Hall N."/>
            <person name="Watson M."/>
            <person name="Adriaenssens E.M."/>
            <person name="Foster-Nyarko E."/>
            <person name="Jarju S."/>
            <person name="Secka A."/>
            <person name="Antonio M."/>
            <person name="Oren A."/>
            <person name="Chaudhuri R.R."/>
            <person name="La Ragione R."/>
            <person name="Hildebrand F."/>
            <person name="Pallen M.J."/>
        </authorList>
    </citation>
    <scope>NUCLEOTIDE SEQUENCE</scope>
    <source>
        <strain evidence="7">ChiSjej4B22-8148</strain>
    </source>
</reference>
<feature type="transmembrane region" description="Helical" evidence="6">
    <location>
        <begin position="425"/>
        <end position="445"/>
    </location>
</feature>
<gene>
    <name evidence="7" type="ORF">IAB31_07955</name>
</gene>
<protein>
    <submittedName>
        <fullName evidence="7">Oligosaccharide flippase family protein</fullName>
    </submittedName>
</protein>
<keyword evidence="5 6" id="KW-0472">Membrane</keyword>
<evidence type="ECO:0000256" key="3">
    <source>
        <dbReference type="ARBA" id="ARBA00022692"/>
    </source>
</evidence>
<sequence>MPKKQEGNKSLNRLALRAGLFYVISQLFVRGITFLTTPVFTRLLSNEQYNQVQIFESWLLLFAPIMSLCLWRSVERAKYDVKDRFNEFTSSVQTLSYLSIAAFSLLFLIFRKPVGEFCSMTDLMLVIALLYTFAHTSIYYYQRREKQMMRYKASTLFTALTVIPATLFSVFLVYLGKNSGYEEHLVILRIIGYYVPMIIGGFTVAVVMLVQGKKLIHLQYWRYALKFSLPLIPEVISIQIMNQADKLMVTAMAGDYDGSIFSLATKVSYVIWILEDSIWNAWLPWMYEKISRGQEGDIRPSWSVLMHGFGVFSWYLVLFAPEIILILGGRNYAAAVYLIAPMVTGTLFRFYSNSYTAIQNYYKKTGFVAISTVSVMFLNVFLNYVCILLFGYQAAAYTTAFCYLVLLIMQALMEKHINGKQLIPLGSTLKISCGYFLMCLVTMASFQFSSLIRYGIAIVTLPFLIRYFLPQLKGIMKNLKKS</sequence>
<keyword evidence="3 6" id="KW-0812">Transmembrane</keyword>
<evidence type="ECO:0000313" key="7">
    <source>
        <dbReference type="EMBL" id="HIR13841.1"/>
    </source>
</evidence>
<evidence type="ECO:0000256" key="6">
    <source>
        <dbReference type="SAM" id="Phobius"/>
    </source>
</evidence>
<evidence type="ECO:0000313" key="8">
    <source>
        <dbReference type="Proteomes" id="UP000886757"/>
    </source>
</evidence>
<feature type="transmembrane region" description="Helical" evidence="6">
    <location>
        <begin position="153"/>
        <end position="174"/>
    </location>
</feature>
<keyword evidence="2" id="KW-1003">Cell membrane</keyword>
<dbReference type="EMBL" id="DVGK01000090">
    <property type="protein sequence ID" value="HIR13841.1"/>
    <property type="molecule type" value="Genomic_DNA"/>
</dbReference>
<feature type="transmembrane region" description="Helical" evidence="6">
    <location>
        <begin position="332"/>
        <end position="351"/>
    </location>
</feature>
<feature type="transmembrane region" description="Helical" evidence="6">
    <location>
        <begin position="396"/>
        <end position="413"/>
    </location>
</feature>
<feature type="transmembrane region" description="Helical" evidence="6">
    <location>
        <begin position="367"/>
        <end position="390"/>
    </location>
</feature>
<feature type="transmembrane region" description="Helical" evidence="6">
    <location>
        <begin position="186"/>
        <end position="211"/>
    </location>
</feature>
<dbReference type="PANTHER" id="PTHR30250">
    <property type="entry name" value="PST FAMILY PREDICTED COLANIC ACID TRANSPORTER"/>
    <property type="match status" value="1"/>
</dbReference>
<accession>A0A9D1AC86</accession>
<feature type="transmembrane region" description="Helical" evidence="6">
    <location>
        <begin position="304"/>
        <end position="326"/>
    </location>
</feature>
<dbReference type="InterPro" id="IPR050833">
    <property type="entry name" value="Poly_Biosynth_Transport"/>
</dbReference>
<feature type="transmembrane region" description="Helical" evidence="6">
    <location>
        <begin position="92"/>
        <end position="111"/>
    </location>
</feature>
<feature type="transmembrane region" description="Helical" evidence="6">
    <location>
        <begin position="123"/>
        <end position="141"/>
    </location>
</feature>
<evidence type="ECO:0000256" key="5">
    <source>
        <dbReference type="ARBA" id="ARBA00023136"/>
    </source>
</evidence>
<evidence type="ECO:0000256" key="4">
    <source>
        <dbReference type="ARBA" id="ARBA00022989"/>
    </source>
</evidence>
<feature type="transmembrane region" description="Helical" evidence="6">
    <location>
        <begin position="52"/>
        <end position="71"/>
    </location>
</feature>
<comment type="subcellular location">
    <subcellularLocation>
        <location evidence="1">Cell membrane</location>
        <topology evidence="1">Multi-pass membrane protein</topology>
    </subcellularLocation>
</comment>
<comment type="caution">
    <text evidence="7">The sequence shown here is derived from an EMBL/GenBank/DDBJ whole genome shotgun (WGS) entry which is preliminary data.</text>
</comment>
<evidence type="ECO:0000256" key="1">
    <source>
        <dbReference type="ARBA" id="ARBA00004651"/>
    </source>
</evidence>
<keyword evidence="4 6" id="KW-1133">Transmembrane helix</keyword>
<dbReference type="Pfam" id="PF01943">
    <property type="entry name" value="Polysacc_synt"/>
    <property type="match status" value="1"/>
</dbReference>
<dbReference type="PANTHER" id="PTHR30250:SF11">
    <property type="entry name" value="O-ANTIGEN TRANSPORTER-RELATED"/>
    <property type="match status" value="1"/>
</dbReference>